<evidence type="ECO:0000313" key="13">
    <source>
        <dbReference type="Proteomes" id="UP000063063"/>
    </source>
</evidence>
<dbReference type="InterPro" id="IPR003591">
    <property type="entry name" value="Leu-rich_rpt_typical-subtyp"/>
</dbReference>
<protein>
    <recommendedName>
        <fullName evidence="11">Dynein regulatory complex subunit 3</fullName>
    </recommendedName>
</protein>
<keyword evidence="2" id="KW-0963">Cytoplasm</keyword>
<dbReference type="PROSITE" id="PS51450">
    <property type="entry name" value="LRR"/>
    <property type="match status" value="3"/>
</dbReference>
<accession>A0A088SFK9</accession>
<evidence type="ECO:0000256" key="4">
    <source>
        <dbReference type="ARBA" id="ARBA00022737"/>
    </source>
</evidence>
<dbReference type="PANTHER" id="PTHR45973:SF12">
    <property type="entry name" value="DYNEIN REGULATORY COMPLEX SUBUNIT 3"/>
    <property type="match status" value="1"/>
</dbReference>
<dbReference type="RefSeq" id="XP_010701382.1">
    <property type="nucleotide sequence ID" value="XM_010703080.1"/>
</dbReference>
<dbReference type="InterPro" id="IPR050576">
    <property type="entry name" value="Cilia_flagella_integrity"/>
</dbReference>
<keyword evidence="6" id="KW-0175">Coiled coil</keyword>
<keyword evidence="3" id="KW-0433">Leucine-rich repeat</keyword>
<keyword evidence="9" id="KW-0966">Cell projection</keyword>
<evidence type="ECO:0000256" key="10">
    <source>
        <dbReference type="ARBA" id="ARBA00038378"/>
    </source>
</evidence>
<dbReference type="VEuPathDB" id="TriTrypDB:LPAL13_300041000"/>
<evidence type="ECO:0000256" key="8">
    <source>
        <dbReference type="ARBA" id="ARBA00023212"/>
    </source>
</evidence>
<dbReference type="SMART" id="SM00365">
    <property type="entry name" value="LRR_SD22"/>
    <property type="match status" value="5"/>
</dbReference>
<evidence type="ECO:0000256" key="3">
    <source>
        <dbReference type="ARBA" id="ARBA00022614"/>
    </source>
</evidence>
<evidence type="ECO:0000256" key="9">
    <source>
        <dbReference type="ARBA" id="ARBA00023273"/>
    </source>
</evidence>
<dbReference type="SMART" id="SM00369">
    <property type="entry name" value="LRR_TYP"/>
    <property type="match status" value="4"/>
</dbReference>
<dbReference type="Pfam" id="PF14580">
    <property type="entry name" value="LRR_9"/>
    <property type="match status" value="1"/>
</dbReference>
<dbReference type="PANTHER" id="PTHR45973">
    <property type="entry name" value="PROTEIN PHOSPHATASE 1 REGULATORY SUBUNIT SDS22-RELATED"/>
    <property type="match status" value="1"/>
</dbReference>
<evidence type="ECO:0000256" key="5">
    <source>
        <dbReference type="ARBA" id="ARBA00022846"/>
    </source>
</evidence>
<dbReference type="GO" id="GO:0005929">
    <property type="term" value="C:cilium"/>
    <property type="evidence" value="ECO:0007669"/>
    <property type="project" value="TreeGrafter"/>
</dbReference>
<dbReference type="Proteomes" id="UP000063063">
    <property type="component" value="Chromosome 30"/>
</dbReference>
<evidence type="ECO:0000256" key="2">
    <source>
        <dbReference type="ARBA" id="ARBA00022490"/>
    </source>
</evidence>
<evidence type="ECO:0000256" key="6">
    <source>
        <dbReference type="ARBA" id="ARBA00023054"/>
    </source>
</evidence>
<keyword evidence="13" id="KW-1185">Reference proteome</keyword>
<evidence type="ECO:0000256" key="7">
    <source>
        <dbReference type="ARBA" id="ARBA00023069"/>
    </source>
</evidence>
<dbReference type="InterPro" id="IPR001611">
    <property type="entry name" value="Leu-rich_rpt"/>
</dbReference>
<dbReference type="KEGG" id="lpan:LPMP_303600"/>
<keyword evidence="5" id="KW-0282">Flagellum</keyword>
<dbReference type="GeneID" id="22577413"/>
<dbReference type="VEuPathDB" id="TriTrypDB:LPMP_303600"/>
<reference evidence="12 13" key="1">
    <citation type="journal article" date="2015" name="Sci. Rep.">
        <title>The genome of Leishmania panamensis: insights into genomics of the L. (Viannia) subgenus.</title>
        <authorList>
            <person name="Llanes A."/>
            <person name="Restrepo C.M."/>
            <person name="Vecchio G.D."/>
            <person name="Anguizola F.J."/>
            <person name="Lleonart R."/>
        </authorList>
    </citation>
    <scope>NUCLEOTIDE SEQUENCE [LARGE SCALE GENOMIC DNA]</scope>
    <source>
        <strain evidence="12 13">MHOM/PA/94/PSC-1</strain>
    </source>
</reference>
<evidence type="ECO:0000256" key="1">
    <source>
        <dbReference type="ARBA" id="ARBA00004611"/>
    </source>
</evidence>
<keyword evidence="4" id="KW-0677">Repeat</keyword>
<dbReference type="AlphaFoldDB" id="A0A088SFK9"/>
<keyword evidence="7" id="KW-0969">Cilium</keyword>
<dbReference type="Gene3D" id="3.80.10.10">
    <property type="entry name" value="Ribonuclease Inhibitor"/>
    <property type="match status" value="2"/>
</dbReference>
<organism evidence="12 13">
    <name type="scientific">Leishmania panamensis</name>
    <dbReference type="NCBI Taxonomy" id="5679"/>
    <lineage>
        <taxon>Eukaryota</taxon>
        <taxon>Discoba</taxon>
        <taxon>Euglenozoa</taxon>
        <taxon>Kinetoplastea</taxon>
        <taxon>Metakinetoplastina</taxon>
        <taxon>Trypanosomatida</taxon>
        <taxon>Trypanosomatidae</taxon>
        <taxon>Leishmaniinae</taxon>
        <taxon>Leishmania</taxon>
        <taxon>Leishmania guyanensis species complex</taxon>
    </lineage>
</organism>
<keyword evidence="8" id="KW-0206">Cytoskeleton</keyword>
<sequence length="555" mass="63372">MPKGFEVYPLTAPQKEVVVNEALIRSAIAFKPSLTTEEDRVRVVGNQEKALCEKKVRREAAGIALEDVQTLLLSFRGIKRIENLSSLRSLTKLHLDNNRICRIENLESLVHLEWLDLSYNAIEVIEGLQSLQHLNCLSLYANKITALDGLSCLPELNTLSLGRNALENMDETLHYLHHLRHLQVLTLKECPLATLPHYRSRVLAFVRGLKFFDGHLVKKDEAAKAREAFRENLLPVDEEDEARAAAEKARADQEIIASSYQQYNCPNEVTLFDELLRLHPEGRNMEAILRSEALYSVAKEPLERYQAEFNEQLKQLTAAMKGIRERRDADDAAYRQAVAYTLHDCGALSQASIQRLEAVAKGHILKGAAQPPLGSTKRLPSQVARSLHAALEKLKEDLLEQEAHQYDVLEVLHSNTIAKWKADGVEVVLQSSFEALLRLETDFQVTVRHIFDTVFEQRRKGDSAEPTLHYAGQGDAMLAFLENKEEYQRTVNEWCELRRKRVEELEMYHLKAEEVLVNTRTSSIVDTEQDRHRRRVHEVCVYVKRMSDLIDGCDD</sequence>
<dbReference type="EMBL" id="CP009399">
    <property type="protein sequence ID" value="AIO00582.1"/>
    <property type="molecule type" value="Genomic_DNA"/>
</dbReference>
<dbReference type="InterPro" id="IPR032675">
    <property type="entry name" value="LRR_dom_sf"/>
</dbReference>
<dbReference type="OrthoDB" id="266138at2759"/>
<comment type="similarity">
    <text evidence="10">Belongs to the DRC3 family.</text>
</comment>
<proteinExistence type="inferred from homology"/>
<evidence type="ECO:0000256" key="11">
    <source>
        <dbReference type="ARBA" id="ARBA00040950"/>
    </source>
</evidence>
<dbReference type="eggNOG" id="KOG0531">
    <property type="taxonomic scope" value="Eukaryota"/>
</dbReference>
<name>A0A088SFK9_LEIPA</name>
<dbReference type="SUPFAM" id="SSF52075">
    <property type="entry name" value="Outer arm dynein light chain 1"/>
    <property type="match status" value="1"/>
</dbReference>
<comment type="subcellular location">
    <subcellularLocation>
        <location evidence="1">Cytoplasm</location>
        <location evidence="1">Cytoskeleton</location>
        <location evidence="1">Flagellum axoneme</location>
    </subcellularLocation>
</comment>
<evidence type="ECO:0000313" key="12">
    <source>
        <dbReference type="EMBL" id="AIO00582.1"/>
    </source>
</evidence>
<gene>
    <name evidence="12" type="ORF">LPMP_303600</name>
</gene>